<organism evidence="7 8">
    <name type="scientific">Marinoscillum luteum</name>
    <dbReference type="NCBI Taxonomy" id="861051"/>
    <lineage>
        <taxon>Bacteria</taxon>
        <taxon>Pseudomonadati</taxon>
        <taxon>Bacteroidota</taxon>
        <taxon>Cytophagia</taxon>
        <taxon>Cytophagales</taxon>
        <taxon>Reichenbachiellaceae</taxon>
        <taxon>Marinoscillum</taxon>
    </lineage>
</organism>
<dbReference type="Pfam" id="PF00590">
    <property type="entry name" value="TP_methylase"/>
    <property type="match status" value="1"/>
</dbReference>
<keyword evidence="5" id="KW-0949">S-adenosyl-L-methionine</keyword>
<keyword evidence="4" id="KW-0808">Transferase</keyword>
<dbReference type="CDD" id="cd11649">
    <property type="entry name" value="RsmI_like"/>
    <property type="match status" value="1"/>
</dbReference>
<dbReference type="Proteomes" id="UP001610063">
    <property type="component" value="Unassembled WGS sequence"/>
</dbReference>
<name>A0ABW7NC85_9BACT</name>
<proteinExistence type="predicted"/>
<evidence type="ECO:0000313" key="8">
    <source>
        <dbReference type="Proteomes" id="UP001610063"/>
    </source>
</evidence>
<sequence length="237" mass="26158">MQKGSVFLIPTYLSDHHEASFLAPMVLDVIKNTDYFLVENVRTARRFISSLKLGLDISTLEFEVLDKKSTPAEISQYMAPVIAGKDVGVISEAGLPGLADPGQLAVTFAHRNGLRVIPLPGASSIQTAVTSSGFSGQQFTFHGYLPIQKAERLKAIKNLEQQLSSTGYTQVFMETPFRNMSLISDLVDTLSHHVNLNIAADIFGQHEFIKTQTIAAWRKQKKDLHKIPSVFSIGHFS</sequence>
<keyword evidence="2" id="KW-0698">rRNA processing</keyword>
<reference evidence="7 8" key="1">
    <citation type="journal article" date="2013" name="Int. J. Syst. Evol. Microbiol.">
        <title>Marinoscillum luteum sp. nov., isolated from marine sediment.</title>
        <authorList>
            <person name="Cha I.T."/>
            <person name="Park S.J."/>
            <person name="Kim S.J."/>
            <person name="Kim J.G."/>
            <person name="Jung M.Y."/>
            <person name="Shin K.S."/>
            <person name="Kwon K.K."/>
            <person name="Yang S.H."/>
            <person name="Seo Y.S."/>
            <person name="Rhee S.K."/>
        </authorList>
    </citation>
    <scope>NUCLEOTIDE SEQUENCE [LARGE SCALE GENOMIC DNA]</scope>
    <source>
        <strain evidence="7 8">KCTC 23939</strain>
    </source>
</reference>
<gene>
    <name evidence="7" type="ORF">ACHKAR_17395</name>
</gene>
<dbReference type="Gene3D" id="3.40.1010.10">
    <property type="entry name" value="Cobalt-precorrin-4 Transmethylase, Domain 1"/>
    <property type="match status" value="1"/>
</dbReference>
<dbReference type="GO" id="GO:0032259">
    <property type="term" value="P:methylation"/>
    <property type="evidence" value="ECO:0007669"/>
    <property type="project" value="UniProtKB-KW"/>
</dbReference>
<dbReference type="InterPro" id="IPR000878">
    <property type="entry name" value="4pyrrol_Mease"/>
</dbReference>
<evidence type="ECO:0000256" key="4">
    <source>
        <dbReference type="ARBA" id="ARBA00022679"/>
    </source>
</evidence>
<dbReference type="RefSeq" id="WP_395418704.1">
    <property type="nucleotide sequence ID" value="NZ_JBIPKE010000019.1"/>
</dbReference>
<accession>A0ABW7NC85</accession>
<evidence type="ECO:0000256" key="2">
    <source>
        <dbReference type="ARBA" id="ARBA00022552"/>
    </source>
</evidence>
<keyword evidence="1" id="KW-0963">Cytoplasm</keyword>
<keyword evidence="8" id="KW-1185">Reference proteome</keyword>
<dbReference type="SUPFAM" id="SSF53790">
    <property type="entry name" value="Tetrapyrrole methylase"/>
    <property type="match status" value="1"/>
</dbReference>
<dbReference type="GO" id="GO:0008168">
    <property type="term" value="F:methyltransferase activity"/>
    <property type="evidence" value="ECO:0007669"/>
    <property type="project" value="UniProtKB-KW"/>
</dbReference>
<comment type="caution">
    <text evidence="7">The sequence shown here is derived from an EMBL/GenBank/DDBJ whole genome shotgun (WGS) entry which is preliminary data.</text>
</comment>
<dbReference type="InterPro" id="IPR014777">
    <property type="entry name" value="4pyrrole_Mease_sub1"/>
</dbReference>
<protein>
    <submittedName>
        <fullName evidence="7">SAM-dependent methyltransferase</fullName>
    </submittedName>
</protein>
<keyword evidence="3 7" id="KW-0489">Methyltransferase</keyword>
<evidence type="ECO:0000259" key="6">
    <source>
        <dbReference type="Pfam" id="PF00590"/>
    </source>
</evidence>
<dbReference type="EMBL" id="JBIPKE010000019">
    <property type="protein sequence ID" value="MFH6985231.1"/>
    <property type="molecule type" value="Genomic_DNA"/>
</dbReference>
<evidence type="ECO:0000313" key="7">
    <source>
        <dbReference type="EMBL" id="MFH6985231.1"/>
    </source>
</evidence>
<dbReference type="InterPro" id="IPR008189">
    <property type="entry name" value="rRNA_ssu_MeTfrase_I"/>
</dbReference>
<dbReference type="PANTHER" id="PTHR46111">
    <property type="entry name" value="RIBOSOMAL RNA SMALL SUBUNIT METHYLTRANSFERASE I"/>
    <property type="match status" value="1"/>
</dbReference>
<evidence type="ECO:0000256" key="5">
    <source>
        <dbReference type="ARBA" id="ARBA00022691"/>
    </source>
</evidence>
<dbReference type="Gene3D" id="3.30.950.10">
    <property type="entry name" value="Methyltransferase, Cobalt-precorrin-4 Transmethylase, Domain 2"/>
    <property type="match status" value="1"/>
</dbReference>
<dbReference type="InterPro" id="IPR035996">
    <property type="entry name" value="4pyrrol_Methylase_sf"/>
</dbReference>
<evidence type="ECO:0000256" key="3">
    <source>
        <dbReference type="ARBA" id="ARBA00022603"/>
    </source>
</evidence>
<dbReference type="PANTHER" id="PTHR46111:SF2">
    <property type="entry name" value="SAM-DEPENDENT METHYLTRANSFERASE"/>
    <property type="match status" value="1"/>
</dbReference>
<feature type="domain" description="Tetrapyrrole methylase" evidence="6">
    <location>
        <begin position="71"/>
        <end position="193"/>
    </location>
</feature>
<dbReference type="InterPro" id="IPR014776">
    <property type="entry name" value="4pyrrole_Mease_sub2"/>
</dbReference>
<evidence type="ECO:0000256" key="1">
    <source>
        <dbReference type="ARBA" id="ARBA00022490"/>
    </source>
</evidence>